<dbReference type="Gene3D" id="1.10.287.850">
    <property type="entry name" value="HP0062-like domain"/>
    <property type="match status" value="1"/>
</dbReference>
<dbReference type="GO" id="GO:0030247">
    <property type="term" value="F:polysaccharide binding"/>
    <property type="evidence" value="ECO:0007669"/>
    <property type="project" value="InterPro"/>
</dbReference>
<gene>
    <name evidence="3" type="ORF">MSHI_02880</name>
</gene>
<protein>
    <recommendedName>
        <fullName evidence="5">PE family protein</fullName>
    </recommendedName>
</protein>
<dbReference type="AlphaFoldDB" id="A0A7I7MKL3"/>
<dbReference type="SUPFAM" id="SSF49384">
    <property type="entry name" value="Carbohydrate-binding domain"/>
    <property type="match status" value="1"/>
</dbReference>
<evidence type="ECO:0000259" key="1">
    <source>
        <dbReference type="Pfam" id="PF00553"/>
    </source>
</evidence>
<feature type="domain" description="CBM2" evidence="1">
    <location>
        <begin position="143"/>
        <end position="172"/>
    </location>
</feature>
<dbReference type="InterPro" id="IPR038332">
    <property type="entry name" value="PPE_sf"/>
</dbReference>
<organism evidence="3 4">
    <name type="scientific">Mycobacterium shinjukuense</name>
    <dbReference type="NCBI Taxonomy" id="398694"/>
    <lineage>
        <taxon>Bacteria</taxon>
        <taxon>Bacillati</taxon>
        <taxon>Actinomycetota</taxon>
        <taxon>Actinomycetes</taxon>
        <taxon>Mycobacteriales</taxon>
        <taxon>Mycobacteriaceae</taxon>
        <taxon>Mycobacterium</taxon>
    </lineage>
</organism>
<sequence>MPTVLESMRPGSDQFVRVSYVFAIPAALAAAATDIAGIGSAVGAANAAAAAATTGVLAAGADEVSVAIAGLFSADAEEYQALSARVAAFHTRFVHTLTVGAESFAGAEAANASRLQSIARQAPGAVGAATDQLPGNGGSNGIAATYAVASQWDSGYVANYTITNSGTAPMTDLAAAIHSA</sequence>
<dbReference type="GO" id="GO:0004553">
    <property type="term" value="F:hydrolase activity, hydrolyzing O-glycosyl compounds"/>
    <property type="evidence" value="ECO:0007669"/>
    <property type="project" value="InterPro"/>
</dbReference>
<evidence type="ECO:0000313" key="3">
    <source>
        <dbReference type="EMBL" id="BBX72382.1"/>
    </source>
</evidence>
<dbReference type="InterPro" id="IPR008965">
    <property type="entry name" value="CBM2/CBM3_carb-bd_dom_sf"/>
</dbReference>
<proteinExistence type="predicted"/>
<accession>A0A7I7MKL3</accession>
<dbReference type="SUPFAM" id="SSF140459">
    <property type="entry name" value="PE/PPE dimer-like"/>
    <property type="match status" value="1"/>
</dbReference>
<dbReference type="EMBL" id="AP022575">
    <property type="protein sequence ID" value="BBX72382.1"/>
    <property type="molecule type" value="Genomic_DNA"/>
</dbReference>
<dbReference type="KEGG" id="mshj:MSHI_02880"/>
<reference evidence="3 4" key="1">
    <citation type="journal article" date="2019" name="Emerg. Microbes Infect.">
        <title>Comprehensive subspecies identification of 175 nontuberculous mycobacteria species based on 7547 genomic profiles.</title>
        <authorList>
            <person name="Matsumoto Y."/>
            <person name="Kinjo T."/>
            <person name="Motooka D."/>
            <person name="Nabeya D."/>
            <person name="Jung N."/>
            <person name="Uechi K."/>
            <person name="Horii T."/>
            <person name="Iida T."/>
            <person name="Fujita J."/>
            <person name="Nakamura S."/>
        </authorList>
    </citation>
    <scope>NUCLEOTIDE SEQUENCE [LARGE SCALE GENOMIC DNA]</scope>
    <source>
        <strain evidence="3 4">JCM 14233</strain>
    </source>
</reference>
<dbReference type="InterPro" id="IPR001919">
    <property type="entry name" value="CBD2"/>
</dbReference>
<keyword evidence="4" id="KW-1185">Reference proteome</keyword>
<dbReference type="RefSeq" id="WP_269474158.1">
    <property type="nucleotide sequence ID" value="NZ_AP022575.1"/>
</dbReference>
<evidence type="ECO:0000313" key="4">
    <source>
        <dbReference type="Proteomes" id="UP000467236"/>
    </source>
</evidence>
<dbReference type="InterPro" id="IPR012291">
    <property type="entry name" value="CBM2_carb-bd_dom_sf"/>
</dbReference>
<dbReference type="GO" id="GO:0005975">
    <property type="term" value="P:carbohydrate metabolic process"/>
    <property type="evidence" value="ECO:0007669"/>
    <property type="project" value="InterPro"/>
</dbReference>
<feature type="domain" description="PE" evidence="2">
    <location>
        <begin position="21"/>
        <end position="111"/>
    </location>
</feature>
<dbReference type="Proteomes" id="UP000467236">
    <property type="component" value="Chromosome"/>
</dbReference>
<evidence type="ECO:0008006" key="5">
    <source>
        <dbReference type="Google" id="ProtNLM"/>
    </source>
</evidence>
<name>A0A7I7MKL3_9MYCO</name>
<dbReference type="Gene3D" id="2.60.40.290">
    <property type="match status" value="1"/>
</dbReference>
<dbReference type="Pfam" id="PF00553">
    <property type="entry name" value="CBM_2"/>
    <property type="match status" value="1"/>
</dbReference>
<dbReference type="InterPro" id="IPR000084">
    <property type="entry name" value="PE-PGRS_N"/>
</dbReference>
<evidence type="ECO:0000259" key="2">
    <source>
        <dbReference type="Pfam" id="PF00934"/>
    </source>
</evidence>
<dbReference type="Pfam" id="PF00934">
    <property type="entry name" value="PE"/>
    <property type="match status" value="1"/>
</dbReference>